<gene>
    <name evidence="3" type="ORF">JM93_03173</name>
</gene>
<protein>
    <submittedName>
        <fullName evidence="3">Uncharacterized protein</fullName>
    </submittedName>
</protein>
<evidence type="ECO:0000313" key="4">
    <source>
        <dbReference type="Proteomes" id="UP000320593"/>
    </source>
</evidence>
<keyword evidence="2" id="KW-0732">Signal</keyword>
<dbReference type="AlphaFoldDB" id="A0A562SVJ8"/>
<name>A0A562SVJ8_9HYPH</name>
<accession>A0A562SVJ8</accession>
<dbReference type="Proteomes" id="UP000320593">
    <property type="component" value="Unassembled WGS sequence"/>
</dbReference>
<proteinExistence type="predicted"/>
<dbReference type="RefSeq" id="WP_155197422.1">
    <property type="nucleotide sequence ID" value="NZ_SMLY01000057.1"/>
</dbReference>
<evidence type="ECO:0000313" key="3">
    <source>
        <dbReference type="EMBL" id="TWI84836.1"/>
    </source>
</evidence>
<feature type="compositionally biased region" description="Basic residues" evidence="1">
    <location>
        <begin position="50"/>
        <end position="65"/>
    </location>
</feature>
<keyword evidence="4" id="KW-1185">Reference proteome</keyword>
<feature type="chain" id="PRO_5022074200" evidence="2">
    <location>
        <begin position="21"/>
        <end position="104"/>
    </location>
</feature>
<dbReference type="EMBL" id="VLLF01000007">
    <property type="protein sequence ID" value="TWI84836.1"/>
    <property type="molecule type" value="Genomic_DNA"/>
</dbReference>
<evidence type="ECO:0000256" key="1">
    <source>
        <dbReference type="SAM" id="MobiDB-lite"/>
    </source>
</evidence>
<organism evidence="3 4">
    <name type="scientific">Roseibium hamelinense</name>
    <dbReference type="NCBI Taxonomy" id="150831"/>
    <lineage>
        <taxon>Bacteria</taxon>
        <taxon>Pseudomonadati</taxon>
        <taxon>Pseudomonadota</taxon>
        <taxon>Alphaproteobacteria</taxon>
        <taxon>Hyphomicrobiales</taxon>
        <taxon>Stappiaceae</taxon>
        <taxon>Roseibium</taxon>
    </lineage>
</organism>
<sequence>MIKFKYLAGGAIAFALGLTAQPQFTGNLAGAGAILAFPVAKAQTAERNTARRTARRTSRRTTRRVNYRQSVSGCAPYQAYYNCGGVYYAPQVQDGVTVYVVVNP</sequence>
<feature type="signal peptide" evidence="2">
    <location>
        <begin position="1"/>
        <end position="20"/>
    </location>
</feature>
<feature type="region of interest" description="Disordered" evidence="1">
    <location>
        <begin position="46"/>
        <end position="65"/>
    </location>
</feature>
<comment type="caution">
    <text evidence="3">The sequence shown here is derived from an EMBL/GenBank/DDBJ whole genome shotgun (WGS) entry which is preliminary data.</text>
</comment>
<reference evidence="3 4" key="1">
    <citation type="submission" date="2019-07" db="EMBL/GenBank/DDBJ databases">
        <title>Genomic Encyclopedia of Archaeal and Bacterial Type Strains, Phase II (KMG-II): from individual species to whole genera.</title>
        <authorList>
            <person name="Goeker M."/>
        </authorList>
    </citation>
    <scope>NUCLEOTIDE SEQUENCE [LARGE SCALE GENOMIC DNA]</scope>
    <source>
        <strain evidence="3 4">ATCC BAA-252</strain>
    </source>
</reference>
<evidence type="ECO:0000256" key="2">
    <source>
        <dbReference type="SAM" id="SignalP"/>
    </source>
</evidence>